<dbReference type="EMBL" id="CACVBS010000036">
    <property type="protein sequence ID" value="CAA7262558.1"/>
    <property type="molecule type" value="Genomic_DNA"/>
</dbReference>
<organism evidence="1 2">
    <name type="scientific">Cyclocybe aegerita</name>
    <name type="common">Black poplar mushroom</name>
    <name type="synonym">Agrocybe aegerita</name>
    <dbReference type="NCBI Taxonomy" id="1973307"/>
    <lineage>
        <taxon>Eukaryota</taxon>
        <taxon>Fungi</taxon>
        <taxon>Dikarya</taxon>
        <taxon>Basidiomycota</taxon>
        <taxon>Agaricomycotina</taxon>
        <taxon>Agaricomycetes</taxon>
        <taxon>Agaricomycetidae</taxon>
        <taxon>Agaricales</taxon>
        <taxon>Agaricineae</taxon>
        <taxon>Bolbitiaceae</taxon>
        <taxon>Cyclocybe</taxon>
    </lineage>
</organism>
<name>A0A8S0WZA2_CYCAE</name>
<accession>A0A8S0WZA2</accession>
<gene>
    <name evidence="1" type="ORF">AAE3_LOCUS4785</name>
</gene>
<evidence type="ECO:0000313" key="1">
    <source>
        <dbReference type="EMBL" id="CAA7262558.1"/>
    </source>
</evidence>
<comment type="caution">
    <text evidence="1">The sequence shown here is derived from an EMBL/GenBank/DDBJ whole genome shotgun (WGS) entry which is preliminary data.</text>
</comment>
<evidence type="ECO:0000313" key="2">
    <source>
        <dbReference type="Proteomes" id="UP000467700"/>
    </source>
</evidence>
<sequence>MYHMRRPEPQVIGPLAFRTTSFSLNDSKASTILPRSISALNPFSTIRSPMTSSCKQAPTVATCCRPSGTDTSRSIKPSRANQYITPVSKRSFLTALPQNRAPARTRFEGMTSVCLGLWRSVSFKTSSSKSPRHQLSRAESWR</sequence>
<keyword evidence="2" id="KW-1185">Reference proteome</keyword>
<proteinExistence type="predicted"/>
<protein>
    <submittedName>
        <fullName evidence="1">Uncharacterized protein</fullName>
    </submittedName>
</protein>
<reference evidence="1 2" key="1">
    <citation type="submission" date="2020-01" db="EMBL/GenBank/DDBJ databases">
        <authorList>
            <person name="Gupta K D."/>
        </authorList>
    </citation>
    <scope>NUCLEOTIDE SEQUENCE [LARGE SCALE GENOMIC DNA]</scope>
</reference>
<dbReference type="Proteomes" id="UP000467700">
    <property type="component" value="Unassembled WGS sequence"/>
</dbReference>
<dbReference type="AlphaFoldDB" id="A0A8S0WZA2"/>